<accession>A0A0F9U8J8</accession>
<dbReference type="EMBL" id="LAZR01001142">
    <property type="protein sequence ID" value="KKN49963.1"/>
    <property type="molecule type" value="Genomic_DNA"/>
</dbReference>
<evidence type="ECO:0000313" key="1">
    <source>
        <dbReference type="EMBL" id="KKN49963.1"/>
    </source>
</evidence>
<proteinExistence type="predicted"/>
<sequence>MPITSTLKSHDLLLTDYASPAVTIGLTIEKDEKGIPIFHRYPAESLVPQQVSQLTDALFPIHRIYPMTQEAWHAGFGQQQGKADGQKRYMYSVNTDASVKGLIYASPAVVATTNTTPSYASTATITNGDFETGALSPWTSSGIWVIASSGTPHGGTYHAQFSATGDSVSYTLTQSITAADSSLFNTLQIDIEVWSKYVTAAPATAKVELQDNNNKVVATANLSNTTSYVKTTLSHTFTDGWPSLKIVITINDGGDGTALFYVDDIVLTLTGTIATATNVGTIAGMVEFNGNHYAYSDTGLWKRTAANWVRVAGSPDNIVHAAGDSGGTQLLLARGSSLNYWYMSTAEAFSRNTGTGTSAQVQKFIASAGSDYSAVDTTSVFKVASISLGTANTTYPALGDTGLNITRLIDHLGSVYGIKENYAAKLVSGAWVEIGSELRSMFNTNTGKNAISWRGNGAQALYIPAGSGSSLMAYDDGDFPNIGPDMFAELLSDFTGQIVATASDDQWLYIILDNGSNIEILKGRYETIDGATDFRWHSYVQTAYTTVAYAYVSSITAKRLYFGGGTDLPKYIPLPTAFGDPINDSNLTYATGAIHYGSWLDLNQPRISKSYLNFTMDSVALAAAKNIKVEYELWESQGTWTELGGSGNGVFTSSPNESKTFAVNIKGRKLRFRYTWTSDDTSVGFGIKGVTVYVSAAPPRLNAFYTRVRVKDDIILKGGDKDLQMTYGIVALQLHTWKDTQPLLLTYPDGLLDAADGSHDGSTIEVKFEEGYPKEHSVNMDDDLHESVFELVMVEILRSIS</sequence>
<protein>
    <submittedName>
        <fullName evidence="1">Uncharacterized protein</fullName>
    </submittedName>
</protein>
<comment type="caution">
    <text evidence="1">The sequence shown here is derived from an EMBL/GenBank/DDBJ whole genome shotgun (WGS) entry which is preliminary data.</text>
</comment>
<dbReference type="Gene3D" id="2.60.120.260">
    <property type="entry name" value="Galactose-binding domain-like"/>
    <property type="match status" value="1"/>
</dbReference>
<gene>
    <name evidence="1" type="ORF">LCGC14_0637640</name>
</gene>
<organism evidence="1">
    <name type="scientific">marine sediment metagenome</name>
    <dbReference type="NCBI Taxonomy" id="412755"/>
    <lineage>
        <taxon>unclassified sequences</taxon>
        <taxon>metagenomes</taxon>
        <taxon>ecological metagenomes</taxon>
    </lineage>
</organism>
<reference evidence="1" key="1">
    <citation type="journal article" date="2015" name="Nature">
        <title>Complex archaea that bridge the gap between prokaryotes and eukaryotes.</title>
        <authorList>
            <person name="Spang A."/>
            <person name="Saw J.H."/>
            <person name="Jorgensen S.L."/>
            <person name="Zaremba-Niedzwiedzka K."/>
            <person name="Martijn J."/>
            <person name="Lind A.E."/>
            <person name="van Eijk R."/>
            <person name="Schleper C."/>
            <person name="Guy L."/>
            <person name="Ettema T.J."/>
        </authorList>
    </citation>
    <scope>NUCLEOTIDE SEQUENCE</scope>
</reference>
<dbReference type="AlphaFoldDB" id="A0A0F9U8J8"/>
<name>A0A0F9U8J8_9ZZZZ</name>